<dbReference type="KEGG" id="paco:AACT_0706"/>
<name>A0A6M8EH22_9BACT</name>
<dbReference type="EMBL" id="CP042652">
    <property type="protein sequence ID" value="QKE27908.1"/>
    <property type="molecule type" value="Genomic_DNA"/>
</dbReference>
<evidence type="ECO:0000256" key="4">
    <source>
        <dbReference type="ARBA" id="ARBA00022989"/>
    </source>
</evidence>
<comment type="similarity">
    <text evidence="6">Belongs to the ABC-4 integral membrane protein family.</text>
</comment>
<dbReference type="InterPro" id="IPR003838">
    <property type="entry name" value="ABC3_permease_C"/>
</dbReference>
<keyword evidence="4 8" id="KW-1133">Transmembrane helix</keyword>
<organism evidence="11 12">
    <name type="scientific">Arcobacter acticola</name>
    <dbReference type="NCBI Taxonomy" id="1849015"/>
    <lineage>
        <taxon>Bacteria</taxon>
        <taxon>Pseudomonadati</taxon>
        <taxon>Campylobacterota</taxon>
        <taxon>Epsilonproteobacteria</taxon>
        <taxon>Campylobacterales</taxon>
        <taxon>Arcobacteraceae</taxon>
        <taxon>Arcobacter</taxon>
    </lineage>
</organism>
<dbReference type="GO" id="GO:0022857">
    <property type="term" value="F:transmembrane transporter activity"/>
    <property type="evidence" value="ECO:0007669"/>
    <property type="project" value="TreeGrafter"/>
</dbReference>
<dbReference type="Pfam" id="PF12704">
    <property type="entry name" value="MacB_PCD"/>
    <property type="match status" value="1"/>
</dbReference>
<gene>
    <name evidence="11" type="ORF">AACT_0706</name>
</gene>
<evidence type="ECO:0000256" key="3">
    <source>
        <dbReference type="ARBA" id="ARBA00022692"/>
    </source>
</evidence>
<proteinExistence type="inferred from homology"/>
<keyword evidence="12" id="KW-1185">Reference proteome</keyword>
<evidence type="ECO:0000256" key="5">
    <source>
        <dbReference type="ARBA" id="ARBA00023136"/>
    </source>
</evidence>
<feature type="domain" description="ABC3 transporter permease C-terminal" evidence="9">
    <location>
        <begin position="233"/>
        <end position="351"/>
    </location>
</feature>
<reference evidence="11 12" key="1">
    <citation type="submission" date="2019-08" db="EMBL/GenBank/DDBJ databases">
        <title>Complete genome sequence of Arcobacter acticola.</title>
        <authorList>
            <person name="Miller W."/>
        </authorList>
    </citation>
    <scope>NUCLEOTIDE SEQUENCE [LARGE SCALE GENOMIC DNA]</scope>
    <source>
        <strain evidence="11 12">KCTC 52212</strain>
    </source>
</reference>
<sequence length="360" mass="39640">MIPFALKALFANKLKTILIYLSLIFSIISIFLISSISNGIISMYSSMLKSDGDIIITQSNISDTFFSNVNINLIQKINKIPDVIESSALIVGASPVEKLPIVAIYGASQNRFKNYKLELGNYPKQNEVIVGKSIFEQLTNKNEIQIANKSFKISGVFKSEIGFENGGVVLPITHAAEIFNKSASMIMVNTNLNSNLESVIKEIKKLDTQIDAKTTQNFVDNYNQFKIIKTSSNIISLIAFCMGLLGITSLMSITINQRKSEFGIKRALGISTSKIVYSIMIESFILGVFSFISAFIISHIVLYFIKNASSLQGYVNGEISNELAFYIFVASIFMAIIGSIIPALNASKTDPVELIQGNKI</sequence>
<dbReference type="InterPro" id="IPR025857">
    <property type="entry name" value="MacB_PCD"/>
</dbReference>
<dbReference type="Proteomes" id="UP000503483">
    <property type="component" value="Chromosome"/>
</dbReference>
<feature type="coiled-coil region" evidence="7">
    <location>
        <begin position="189"/>
        <end position="216"/>
    </location>
</feature>
<dbReference type="GO" id="GO:0005886">
    <property type="term" value="C:plasma membrane"/>
    <property type="evidence" value="ECO:0007669"/>
    <property type="project" value="UniProtKB-SubCell"/>
</dbReference>
<evidence type="ECO:0000313" key="11">
    <source>
        <dbReference type="EMBL" id="QKE27908.1"/>
    </source>
</evidence>
<dbReference type="PANTHER" id="PTHR30572:SF4">
    <property type="entry name" value="ABC TRANSPORTER PERMEASE YTRF"/>
    <property type="match status" value="1"/>
</dbReference>
<evidence type="ECO:0000256" key="6">
    <source>
        <dbReference type="ARBA" id="ARBA00038076"/>
    </source>
</evidence>
<feature type="transmembrane region" description="Helical" evidence="8">
    <location>
        <begin position="323"/>
        <end position="344"/>
    </location>
</feature>
<feature type="domain" description="MacB-like periplasmic core" evidence="10">
    <location>
        <begin position="16"/>
        <end position="205"/>
    </location>
</feature>
<protein>
    <submittedName>
        <fullName evidence="11">ABC transporter, permease protein</fullName>
    </submittedName>
</protein>
<evidence type="ECO:0000259" key="10">
    <source>
        <dbReference type="Pfam" id="PF12704"/>
    </source>
</evidence>
<comment type="subcellular location">
    <subcellularLocation>
        <location evidence="1">Cell membrane</location>
        <topology evidence="1">Multi-pass membrane protein</topology>
    </subcellularLocation>
</comment>
<dbReference type="InterPro" id="IPR050250">
    <property type="entry name" value="Macrolide_Exporter_MacB"/>
</dbReference>
<dbReference type="Pfam" id="PF02687">
    <property type="entry name" value="FtsX"/>
    <property type="match status" value="1"/>
</dbReference>
<dbReference type="AlphaFoldDB" id="A0A6M8EH22"/>
<keyword evidence="5 8" id="KW-0472">Membrane</keyword>
<feature type="transmembrane region" description="Helical" evidence="8">
    <location>
        <begin position="275"/>
        <end position="302"/>
    </location>
</feature>
<dbReference type="RefSeq" id="WP_172125035.1">
    <property type="nucleotide sequence ID" value="NZ_CP042652.1"/>
</dbReference>
<keyword evidence="7" id="KW-0175">Coiled coil</keyword>
<feature type="transmembrane region" description="Helical" evidence="8">
    <location>
        <begin position="17"/>
        <end position="41"/>
    </location>
</feature>
<keyword evidence="3 8" id="KW-0812">Transmembrane</keyword>
<dbReference type="PANTHER" id="PTHR30572">
    <property type="entry name" value="MEMBRANE COMPONENT OF TRANSPORTER-RELATED"/>
    <property type="match status" value="1"/>
</dbReference>
<evidence type="ECO:0000256" key="7">
    <source>
        <dbReference type="SAM" id="Coils"/>
    </source>
</evidence>
<keyword evidence="2" id="KW-1003">Cell membrane</keyword>
<accession>A0A6M8EH22</accession>
<evidence type="ECO:0000256" key="1">
    <source>
        <dbReference type="ARBA" id="ARBA00004651"/>
    </source>
</evidence>
<evidence type="ECO:0000313" key="12">
    <source>
        <dbReference type="Proteomes" id="UP000503483"/>
    </source>
</evidence>
<evidence type="ECO:0000259" key="9">
    <source>
        <dbReference type="Pfam" id="PF02687"/>
    </source>
</evidence>
<evidence type="ECO:0000256" key="8">
    <source>
        <dbReference type="SAM" id="Phobius"/>
    </source>
</evidence>
<feature type="transmembrane region" description="Helical" evidence="8">
    <location>
        <begin position="234"/>
        <end position="255"/>
    </location>
</feature>
<evidence type="ECO:0000256" key="2">
    <source>
        <dbReference type="ARBA" id="ARBA00022475"/>
    </source>
</evidence>